<accession>A0AC35U797</accession>
<sequence length="2166" mass="250428">MASTIDDAVSDSGSVVETTTTIKHGSNNTGGDAGKNPESPGSRSNYGEFYWDTNGETNYHASDSFDSDILFDFENNIGGSGGATRARLDRTQEDLSKYKQRIDANVEQQREYSELMHDMQNKLTEYRKHIAELQTRLGSKNVILDDQSSKFLFSDQPSVFQTDINISDNWTNVIRRDGANNFDGAGLNVNSQLEEERRRYETLRIELENERRASDLLRHELDTIRNEFEREICDKDRYYQNRERNLAQAYSEEQQKNLDMTVELKKVRKQLSEEREKSERELEDQRIEFQRTVRQIQTCGRNGEPTILNNIAIPGGGGLHGLSAGLMDGGNLSGAGLGVGGNAASNFLGNDTVLIEMIKRMRDRGDAGDRLQTDLSFLNQLRSGSGSGDAELYNELMKKYEEAIERNIELESRGDEGSRKLSELESELKRTKDRMSDSQNALRKLMDLCQSHDSENSSKRARSLSPGNSLVQPSEALREVRNFVRDKNNEINQLENKLKVAQRSINDYQTKMENSDEDKLRLEKQLADAKKMIQSTQKTLDDAERSIRKLDDKLRTSDIEKESLEKARKFLEDELKKLQKSFEQTSTDDARKAREDAEDFANRMEEDYKERIVELTRRIDVLQKDNNRFKSELTPIRDKYRDLENEYNNLIRKIEEKDIQISYIDDQKKKAIKEFEEQKELNDALRSELDGLYGEHDSINKNSLAVEQTVKELKTQRDNFNKQREDLTKALAAIKADLERERKSNENSDKTFAKQAEEIEKANTTINDYERQVIILRRHNDELDTQVKNYQAKIANLENDVLTHGKELEQVKELNERLQREKQDILNAKHKTENEMELFKEQIRKLENEIEKLKTENKALEVKEARAVDAQAQQMTRCHILQKELEDNYAELKEFKARYEDLVNDYNALKEKLKTAGKSKHTVTTITKTIKEGGKTVTIGGGPDAAKGKRETIAGDDITSEDQRDGADHDGQPTTDVDGDHTVFDTYHDSEITEIKIREINDRWRREVEKLENEKDELENKIRDFEDQLVQTDRGKDRQEFEFEEMKRKYQTEIDRLKTEINTLTDKHQSELEDEREHYNESQRSSKLIEDELRDKLAFAERKLAEVVSSENVYIREREDYDSQLKQLIDQNSKLREDLEDLKNTSEAEIQTWKNDAFTVRSGNKALETANTTLKSQLNSANDRIVQINKTVTDHVSKIRDLSGQIRKLEEDLVDARSSISSKDLEIDNTQNRLRNYEDQLSQLQLDNNRMKTDLDSLSRENDSVKTNNTTLENELTRLRKKLASAEQLAKEQKNTLDHIKIEREKMQNAYREKSKQLDHLTNVASSYEIKMTKLRKELTDASEKYIQTADYKKKLQDEFDKLTKELNFGKDQMIRKTDEYHTSLEEIANAQRTAEDARLNALQELESKKYELSDCTARLENTEQRLTTLQNEYIKADNEREILSDALKRFQQNANRLVILNRISGKTGGSDAFDGVNADISTISGGGNADDSGFDRSGIQTGTTTTTKTTRTLRIGGGDTGGDGQAGGYGGPSIINNVQGFNVADLENNLTTLMNKIQVLQRERDQYREELNRLQKKTTDNSTVINKQETRYRTIEDNLTEVEDDRRALESKLATAKQMLRVQEDAMKSRDEERRQMKSKMVAAELQARGKEAQLRHLNEQLKNLRTDLANVQEDLRNLRDKEETWDSTKYSLETKVRDYENNIQRLTTTLTTLESEKASLNDKLKELDGKLRINENKASDLKDEVERLRRDLSKAEASETDMKRSLESYSKLSLDYQSIKDQLVNSQNEFNAGNTRRQQLDNEIINLRSEIRDYKNRSTESGNRVSDLQRQLQDANGDKKRLEQRIMDMEKSIAGTRTTETDLRQQVQLLKTERKELQKEVEDMKKRLNDLENDRTGLARNSDQWKKEKLMLIKKIEMMESEKARTDAAIKETALQREAIEKSLNAMERENRELYKNCAQLQQQIAQLEMENGNRVIEMTNKQREEQERVLMRMRNEKSQIEKIIENRERTYKGRIKQLEEQVNVFRDQLDTERKRRRELMDRNLVNDLGRYTTTGFGSRIGSGYNSAGMGGYHGDGIDNNFGGNSSKVFRSTFASNPMTPPRGSSTPTHTTTVRRHVIETSTQHIPTIVDESGSQTNDVTSRNVVDEFMKERPISPYRSVDDK</sequence>
<evidence type="ECO:0000313" key="2">
    <source>
        <dbReference type="WBParaSite" id="RSKR_0000834200.2"/>
    </source>
</evidence>
<reference evidence="2" key="1">
    <citation type="submission" date="2016-11" db="UniProtKB">
        <authorList>
            <consortium name="WormBaseParasite"/>
        </authorList>
    </citation>
    <scope>IDENTIFICATION</scope>
    <source>
        <strain evidence="2">KR3021</strain>
    </source>
</reference>
<name>A0AC35U797_9BILA</name>
<dbReference type="WBParaSite" id="RSKR_0000834200.2">
    <property type="protein sequence ID" value="RSKR_0000834200.2"/>
    <property type="gene ID" value="RSKR_0000834200"/>
</dbReference>
<dbReference type="Proteomes" id="UP000095286">
    <property type="component" value="Unplaced"/>
</dbReference>
<protein>
    <submittedName>
        <fullName evidence="2">Major antigen</fullName>
    </submittedName>
</protein>
<proteinExistence type="predicted"/>
<organism evidence="1 2">
    <name type="scientific">Rhabditophanes sp. KR3021</name>
    <dbReference type="NCBI Taxonomy" id="114890"/>
    <lineage>
        <taxon>Eukaryota</taxon>
        <taxon>Metazoa</taxon>
        <taxon>Ecdysozoa</taxon>
        <taxon>Nematoda</taxon>
        <taxon>Chromadorea</taxon>
        <taxon>Rhabditida</taxon>
        <taxon>Tylenchina</taxon>
        <taxon>Panagrolaimomorpha</taxon>
        <taxon>Strongyloidoidea</taxon>
        <taxon>Alloionematidae</taxon>
        <taxon>Rhabditophanes</taxon>
    </lineage>
</organism>
<evidence type="ECO:0000313" key="1">
    <source>
        <dbReference type="Proteomes" id="UP000095286"/>
    </source>
</evidence>